<reference evidence="4 5" key="1">
    <citation type="submission" date="2014-03" db="EMBL/GenBank/DDBJ databases">
        <title>Genome of Haematobacter massiliensis CCUG 47968.</title>
        <authorList>
            <person name="Wang D."/>
            <person name="Wang G."/>
        </authorList>
    </citation>
    <scope>NUCLEOTIDE SEQUENCE [LARGE SCALE GENOMIC DNA]</scope>
    <source>
        <strain evidence="4 5">CCUG 47968</strain>
    </source>
</reference>
<dbReference type="GO" id="GO:0003860">
    <property type="term" value="F:3-hydroxyisobutyryl-CoA hydrolase activity"/>
    <property type="evidence" value="ECO:0007669"/>
    <property type="project" value="UniProtKB-EC"/>
</dbReference>
<protein>
    <recommendedName>
        <fullName evidence="2">3-hydroxyisobutyryl-CoA hydrolase</fullName>
        <ecNumber evidence="2">3.1.2.4</ecNumber>
    </recommendedName>
</protein>
<dbReference type="AlphaFoldDB" id="A0A086Y061"/>
<dbReference type="NCBIfam" id="NF004127">
    <property type="entry name" value="PRK05617.1"/>
    <property type="match status" value="1"/>
</dbReference>
<evidence type="ECO:0000256" key="2">
    <source>
        <dbReference type="ARBA" id="ARBA00011915"/>
    </source>
</evidence>
<evidence type="ECO:0000313" key="5">
    <source>
        <dbReference type="Proteomes" id="UP000028826"/>
    </source>
</evidence>
<comment type="caution">
    <text evidence="4">The sequence shown here is derived from an EMBL/GenBank/DDBJ whole genome shotgun (WGS) entry which is preliminary data.</text>
</comment>
<dbReference type="CDD" id="cd06558">
    <property type="entry name" value="crotonase-like"/>
    <property type="match status" value="1"/>
</dbReference>
<dbReference type="InterPro" id="IPR029045">
    <property type="entry name" value="ClpP/crotonase-like_dom_sf"/>
</dbReference>
<dbReference type="EC" id="3.1.2.4" evidence="2"/>
<dbReference type="InterPro" id="IPR045004">
    <property type="entry name" value="ECH_dom"/>
</dbReference>
<dbReference type="OrthoDB" id="9790967at2"/>
<dbReference type="SUPFAM" id="SSF52096">
    <property type="entry name" value="ClpP/crotonase"/>
    <property type="match status" value="1"/>
</dbReference>
<dbReference type="STRING" id="195105.CN97_00230"/>
<comment type="catalytic activity">
    <reaction evidence="1">
        <text>3-hydroxy-2-methylpropanoyl-CoA + H2O = 3-hydroxy-2-methylpropanoate + CoA + H(+)</text>
        <dbReference type="Rhea" id="RHEA:20888"/>
        <dbReference type="ChEBI" id="CHEBI:11805"/>
        <dbReference type="ChEBI" id="CHEBI:15377"/>
        <dbReference type="ChEBI" id="CHEBI:15378"/>
        <dbReference type="ChEBI" id="CHEBI:57287"/>
        <dbReference type="ChEBI" id="CHEBI:57340"/>
        <dbReference type="EC" id="3.1.2.4"/>
    </reaction>
</comment>
<dbReference type="GO" id="GO:0006574">
    <property type="term" value="P:L-valine catabolic process"/>
    <property type="evidence" value="ECO:0007669"/>
    <property type="project" value="TreeGrafter"/>
</dbReference>
<evidence type="ECO:0000313" key="4">
    <source>
        <dbReference type="EMBL" id="KFI27661.1"/>
    </source>
</evidence>
<dbReference type="PANTHER" id="PTHR43176:SF3">
    <property type="entry name" value="3-HYDROXYISOBUTYRYL-COA HYDROLASE, MITOCHONDRIAL"/>
    <property type="match status" value="1"/>
</dbReference>
<evidence type="ECO:0000256" key="1">
    <source>
        <dbReference type="ARBA" id="ARBA00001709"/>
    </source>
</evidence>
<dbReference type="Gene3D" id="3.90.226.10">
    <property type="entry name" value="2-enoyl-CoA Hydratase, Chain A, domain 1"/>
    <property type="match status" value="1"/>
</dbReference>
<dbReference type="InterPro" id="IPR032259">
    <property type="entry name" value="HIBYL-CoA-H"/>
</dbReference>
<keyword evidence="5" id="KW-1185">Reference proteome</keyword>
<dbReference type="RefSeq" id="WP_035712776.1">
    <property type="nucleotide sequence ID" value="NZ_CP035510.1"/>
</dbReference>
<dbReference type="eggNOG" id="COG1024">
    <property type="taxonomic scope" value="Bacteria"/>
</dbReference>
<dbReference type="Proteomes" id="UP000028826">
    <property type="component" value="Unassembled WGS sequence"/>
</dbReference>
<gene>
    <name evidence="4" type="ORF">CN97_00230</name>
</gene>
<accession>A0A086Y061</accession>
<keyword evidence="3" id="KW-0378">Hydrolase</keyword>
<organism evidence="4 5">
    <name type="scientific">Haematobacter massiliensis</name>
    <dbReference type="NCBI Taxonomy" id="195105"/>
    <lineage>
        <taxon>Bacteria</taxon>
        <taxon>Pseudomonadati</taxon>
        <taxon>Pseudomonadota</taxon>
        <taxon>Alphaproteobacteria</taxon>
        <taxon>Rhodobacterales</taxon>
        <taxon>Paracoccaceae</taxon>
        <taxon>Haematobacter</taxon>
    </lineage>
</organism>
<dbReference type="EMBL" id="JGYG01000010">
    <property type="protein sequence ID" value="KFI27661.1"/>
    <property type="molecule type" value="Genomic_DNA"/>
</dbReference>
<evidence type="ECO:0000256" key="3">
    <source>
        <dbReference type="ARBA" id="ARBA00022801"/>
    </source>
</evidence>
<name>A0A086Y061_9RHOB</name>
<dbReference type="PANTHER" id="PTHR43176">
    <property type="entry name" value="3-HYDROXYISOBUTYRYL-COA HYDROLASE-RELATED"/>
    <property type="match status" value="1"/>
</dbReference>
<proteinExistence type="predicted"/>
<dbReference type="Pfam" id="PF16113">
    <property type="entry name" value="ECH_2"/>
    <property type="match status" value="1"/>
</dbReference>
<sequence>MSDILTRKIGQAGHITLTRPKALNALTHPMALAMEKALDDWAGDPEVKLVLLDAEGDRAFCAGGDIAEIYHAGRDGDYALGREFWREEYRLNAKIAEYRKPIISFLHGFVMGGGVGIGCLGSDRIVCETTQMAMPECGIGLIPDVGGTYRLAHAAGRMGEYLGLTGHRMGPGDAIYANFADHYVPQSHWDLLKAELAAGGGVDLIARHAEQPPAPPLAEHEAAVDRLFRHDSVAAIMKALADEPGDFAAATLKTMQRNSPLSMAVTLALVRGPAAKESVRAALTHEYRATWRLLEEGDFLEGVRAQIIDKDRQPKWQDIAPGDMAARAAEITAPLGADELNMEEELK</sequence>
<dbReference type="GO" id="GO:0005829">
    <property type="term" value="C:cytosol"/>
    <property type="evidence" value="ECO:0007669"/>
    <property type="project" value="TreeGrafter"/>
</dbReference>